<accession>A0A9W8IYM2</accession>
<evidence type="ECO:0000313" key="2">
    <source>
        <dbReference type="EMBL" id="KAJ2921340.1"/>
    </source>
</evidence>
<protein>
    <submittedName>
        <fullName evidence="2">Uncharacterized protein</fullName>
    </submittedName>
</protein>
<feature type="non-terminal residue" evidence="2">
    <location>
        <position position="50"/>
    </location>
</feature>
<dbReference type="AlphaFoldDB" id="A0A9W8IYM2"/>
<evidence type="ECO:0000256" key="1">
    <source>
        <dbReference type="SAM" id="MobiDB-lite"/>
    </source>
</evidence>
<dbReference type="Proteomes" id="UP001140091">
    <property type="component" value="Unassembled WGS sequence"/>
</dbReference>
<reference evidence="2" key="1">
    <citation type="submission" date="2022-06" db="EMBL/GenBank/DDBJ databases">
        <title>Genome Sequence of Candolleomyces eurysporus.</title>
        <authorList>
            <person name="Buettner E."/>
        </authorList>
    </citation>
    <scope>NUCLEOTIDE SEQUENCE</scope>
    <source>
        <strain evidence="2">VTCC 930004</strain>
    </source>
</reference>
<dbReference type="EMBL" id="JANBPK010001622">
    <property type="protein sequence ID" value="KAJ2921340.1"/>
    <property type="molecule type" value="Genomic_DNA"/>
</dbReference>
<comment type="caution">
    <text evidence="2">The sequence shown here is derived from an EMBL/GenBank/DDBJ whole genome shotgun (WGS) entry which is preliminary data.</text>
</comment>
<feature type="region of interest" description="Disordered" evidence="1">
    <location>
        <begin position="21"/>
        <end position="50"/>
    </location>
</feature>
<proteinExistence type="predicted"/>
<feature type="compositionally biased region" description="Basic and acidic residues" evidence="1">
    <location>
        <begin position="27"/>
        <end position="43"/>
    </location>
</feature>
<keyword evidence="3" id="KW-1185">Reference proteome</keyword>
<organism evidence="2 3">
    <name type="scientific">Candolleomyces eurysporus</name>
    <dbReference type="NCBI Taxonomy" id="2828524"/>
    <lineage>
        <taxon>Eukaryota</taxon>
        <taxon>Fungi</taxon>
        <taxon>Dikarya</taxon>
        <taxon>Basidiomycota</taxon>
        <taxon>Agaricomycotina</taxon>
        <taxon>Agaricomycetes</taxon>
        <taxon>Agaricomycetidae</taxon>
        <taxon>Agaricales</taxon>
        <taxon>Agaricineae</taxon>
        <taxon>Psathyrellaceae</taxon>
        <taxon>Candolleomyces</taxon>
    </lineage>
</organism>
<gene>
    <name evidence="2" type="ORF">H1R20_g15759</name>
</gene>
<name>A0A9W8IYM2_9AGAR</name>
<sequence>MPNVQLLLSLQMMDIGGKCAKKSMSKAGEKGKSKKKPGEKIEDSIIDSMA</sequence>
<evidence type="ECO:0000313" key="3">
    <source>
        <dbReference type="Proteomes" id="UP001140091"/>
    </source>
</evidence>